<dbReference type="Gene3D" id="3.40.50.1110">
    <property type="entry name" value="SGNH hydrolase"/>
    <property type="match status" value="1"/>
</dbReference>
<name>A0A507FM97_9FUNG</name>
<sequence>MSSLLAQVTAFFLWINTLYLRLTAYLNQTLFCDSPLVTSRYGKFVHKIVVIGDDFAYGVGDTTRLGMIPGVAHHLHSKFKKEVKLKHAWELFNQGRINSTSYDWLPRSELNQSSDSKGYFDKVFSSKRMEFAEVVIVMIGFNDARAVNLGRKPISAAETVQNVKSICKVLRNLGKDVWVCTPCTNGDKANLSPAQCEENLERVDGIAAYLTANEDGVAMGPRLDANSYEFKSRDFYSQDGVYFTKKAYIKLSKDFNDMMLTSLIKREFESMKALLGL</sequence>
<dbReference type="OrthoDB" id="57748at2759"/>
<gene>
    <name evidence="1" type="ORF">CcCBS67573_g01317</name>
</gene>
<protein>
    <recommendedName>
        <fullName evidence="3">SGNH hydrolase-type esterase domain-containing protein</fullName>
    </recommendedName>
</protein>
<evidence type="ECO:0008006" key="3">
    <source>
        <dbReference type="Google" id="ProtNLM"/>
    </source>
</evidence>
<reference evidence="1 2" key="1">
    <citation type="journal article" date="2019" name="Sci. Rep.">
        <title>Comparative genomics of chytrid fungi reveal insights into the obligate biotrophic and pathogenic lifestyle of Synchytrium endobioticum.</title>
        <authorList>
            <person name="van de Vossenberg B.T.L.H."/>
            <person name="Warris S."/>
            <person name="Nguyen H.D.T."/>
            <person name="van Gent-Pelzer M.P.E."/>
            <person name="Joly D.L."/>
            <person name="van de Geest H.C."/>
            <person name="Bonants P.J.M."/>
            <person name="Smith D.S."/>
            <person name="Levesque C.A."/>
            <person name="van der Lee T.A.J."/>
        </authorList>
    </citation>
    <scope>NUCLEOTIDE SEQUENCE [LARGE SCALE GENOMIC DNA]</scope>
    <source>
        <strain evidence="1 2">CBS 675.73</strain>
    </source>
</reference>
<accession>A0A507FM97</accession>
<dbReference type="InterPro" id="IPR036514">
    <property type="entry name" value="SGNH_hydro_sf"/>
</dbReference>
<evidence type="ECO:0000313" key="2">
    <source>
        <dbReference type="Proteomes" id="UP000320333"/>
    </source>
</evidence>
<dbReference type="AlphaFoldDB" id="A0A507FM97"/>
<dbReference type="CDD" id="cd00229">
    <property type="entry name" value="SGNH_hydrolase"/>
    <property type="match status" value="1"/>
</dbReference>
<organism evidence="1 2">
    <name type="scientific">Chytriomyces confervae</name>
    <dbReference type="NCBI Taxonomy" id="246404"/>
    <lineage>
        <taxon>Eukaryota</taxon>
        <taxon>Fungi</taxon>
        <taxon>Fungi incertae sedis</taxon>
        <taxon>Chytridiomycota</taxon>
        <taxon>Chytridiomycota incertae sedis</taxon>
        <taxon>Chytridiomycetes</taxon>
        <taxon>Chytridiales</taxon>
        <taxon>Chytriomycetaceae</taxon>
        <taxon>Chytriomyces</taxon>
    </lineage>
</organism>
<keyword evidence="2" id="KW-1185">Reference proteome</keyword>
<dbReference type="EMBL" id="QEAP01000021">
    <property type="protein sequence ID" value="TPX77444.1"/>
    <property type="molecule type" value="Genomic_DNA"/>
</dbReference>
<proteinExistence type="predicted"/>
<comment type="caution">
    <text evidence="1">The sequence shown here is derived from an EMBL/GenBank/DDBJ whole genome shotgun (WGS) entry which is preliminary data.</text>
</comment>
<dbReference type="Proteomes" id="UP000320333">
    <property type="component" value="Unassembled WGS sequence"/>
</dbReference>
<dbReference type="SUPFAM" id="SSF52266">
    <property type="entry name" value="SGNH hydrolase"/>
    <property type="match status" value="1"/>
</dbReference>
<evidence type="ECO:0000313" key="1">
    <source>
        <dbReference type="EMBL" id="TPX77444.1"/>
    </source>
</evidence>